<feature type="transmembrane region" description="Helical" evidence="8">
    <location>
        <begin position="33"/>
        <end position="52"/>
    </location>
</feature>
<evidence type="ECO:0000256" key="6">
    <source>
        <dbReference type="ARBA" id="ARBA00022989"/>
    </source>
</evidence>
<dbReference type="Pfam" id="PF01594">
    <property type="entry name" value="AI-2E_transport"/>
    <property type="match status" value="1"/>
</dbReference>
<evidence type="ECO:0000256" key="5">
    <source>
        <dbReference type="ARBA" id="ARBA00022692"/>
    </source>
</evidence>
<keyword evidence="4" id="KW-1003">Cell membrane</keyword>
<evidence type="ECO:0000256" key="2">
    <source>
        <dbReference type="ARBA" id="ARBA00009773"/>
    </source>
</evidence>
<keyword evidence="5 8" id="KW-0812">Transmembrane</keyword>
<sequence length="380" mass="42874">MQRFFSLPFYLKLATVLISILAIGYFMHIGQTIIVPLILGTLFALLLVPACNWLERKLRFHRTLAALVALLLFFGLIIGVFTLIGSQMTMLKDDWPAFETQIWTGINSIQAWIHETFNIGYSKQSEYLSQTLSKSLSQGTAIVGIALISLSSLFILLVFTFLYTFFILIYRRHILRFMLLLNKREHQSIILDIASEVQYVVKKYLIGLILQMLIVAVMTFIALSIIGVKYGLMLSIITGVINVLPYVGIFVALLIISLITFATSSLTKVLFVVVALIVVHFIDSNFVVPKIVGSKVKINSLFAMLAIIMGELIWGISGMFLAIPILAILKIVFDRIYDLKPWGFLLGEEDSSDHSYKILHDELYPEVVEIKEVKNKKDGI</sequence>
<evidence type="ECO:0000256" key="4">
    <source>
        <dbReference type="ARBA" id="ARBA00022475"/>
    </source>
</evidence>
<evidence type="ECO:0000256" key="1">
    <source>
        <dbReference type="ARBA" id="ARBA00004651"/>
    </source>
</evidence>
<dbReference type="EMBL" id="JACOIJ010000038">
    <property type="protein sequence ID" value="MBD1430785.1"/>
    <property type="molecule type" value="Genomic_DNA"/>
</dbReference>
<feature type="transmembrane region" description="Helical" evidence="8">
    <location>
        <begin position="204"/>
        <end position="226"/>
    </location>
</feature>
<accession>A0ABR7YHI8</accession>
<feature type="transmembrane region" description="Helical" evidence="8">
    <location>
        <begin position="7"/>
        <end position="27"/>
    </location>
</feature>
<comment type="subcellular location">
    <subcellularLocation>
        <location evidence="1">Cell membrane</location>
        <topology evidence="1">Multi-pass membrane protein</topology>
    </subcellularLocation>
</comment>
<evidence type="ECO:0000313" key="9">
    <source>
        <dbReference type="EMBL" id="MBD1430785.1"/>
    </source>
</evidence>
<name>A0ABR7YHI8_9SPHI</name>
<evidence type="ECO:0000256" key="3">
    <source>
        <dbReference type="ARBA" id="ARBA00022448"/>
    </source>
</evidence>
<keyword evidence="10" id="KW-1185">Reference proteome</keyword>
<dbReference type="InterPro" id="IPR002549">
    <property type="entry name" value="AI-2E-like"/>
</dbReference>
<proteinExistence type="inferred from homology"/>
<feature type="transmembrane region" description="Helical" evidence="8">
    <location>
        <begin position="141"/>
        <end position="170"/>
    </location>
</feature>
<feature type="transmembrane region" description="Helical" evidence="8">
    <location>
        <begin position="64"/>
        <end position="84"/>
    </location>
</feature>
<protein>
    <submittedName>
        <fullName evidence="9">AI-2E family transporter</fullName>
    </submittedName>
</protein>
<gene>
    <name evidence="9" type="ORF">H8B04_14675</name>
</gene>
<dbReference type="Proteomes" id="UP000651271">
    <property type="component" value="Unassembled WGS sequence"/>
</dbReference>
<keyword evidence="6 8" id="KW-1133">Transmembrane helix</keyword>
<reference evidence="9 10" key="1">
    <citation type="submission" date="2020-08" db="EMBL/GenBank/DDBJ databases">
        <title>Sphingobacterium sp. DN04309 isolated from aquaculture water.</title>
        <authorList>
            <person name="Zhang M."/>
        </authorList>
    </citation>
    <scope>NUCLEOTIDE SEQUENCE [LARGE SCALE GENOMIC DNA]</scope>
    <source>
        <strain evidence="9 10">DN04309</strain>
    </source>
</reference>
<evidence type="ECO:0000256" key="7">
    <source>
        <dbReference type="ARBA" id="ARBA00023136"/>
    </source>
</evidence>
<feature type="transmembrane region" description="Helical" evidence="8">
    <location>
        <begin position="269"/>
        <end position="288"/>
    </location>
</feature>
<comment type="similarity">
    <text evidence="2">Belongs to the autoinducer-2 exporter (AI-2E) (TC 2.A.86) family.</text>
</comment>
<dbReference type="RefSeq" id="WP_190302825.1">
    <property type="nucleotide sequence ID" value="NZ_JACOIJ010000038.1"/>
</dbReference>
<dbReference type="PANTHER" id="PTHR21716:SF53">
    <property type="entry name" value="PERMEASE PERM-RELATED"/>
    <property type="match status" value="1"/>
</dbReference>
<feature type="transmembrane region" description="Helical" evidence="8">
    <location>
        <begin position="232"/>
        <end position="262"/>
    </location>
</feature>
<keyword evidence="7 8" id="KW-0472">Membrane</keyword>
<organism evidence="9 10">
    <name type="scientific">Sphingobacterium litopenaei</name>
    <dbReference type="NCBI Taxonomy" id="2763500"/>
    <lineage>
        <taxon>Bacteria</taxon>
        <taxon>Pseudomonadati</taxon>
        <taxon>Bacteroidota</taxon>
        <taxon>Sphingobacteriia</taxon>
        <taxon>Sphingobacteriales</taxon>
        <taxon>Sphingobacteriaceae</taxon>
        <taxon>Sphingobacterium</taxon>
    </lineage>
</organism>
<evidence type="ECO:0000256" key="8">
    <source>
        <dbReference type="SAM" id="Phobius"/>
    </source>
</evidence>
<comment type="caution">
    <text evidence="9">The sequence shown here is derived from an EMBL/GenBank/DDBJ whole genome shotgun (WGS) entry which is preliminary data.</text>
</comment>
<evidence type="ECO:0000313" key="10">
    <source>
        <dbReference type="Proteomes" id="UP000651271"/>
    </source>
</evidence>
<dbReference type="PANTHER" id="PTHR21716">
    <property type="entry name" value="TRANSMEMBRANE PROTEIN"/>
    <property type="match status" value="1"/>
</dbReference>
<keyword evidence="3" id="KW-0813">Transport</keyword>
<feature type="transmembrane region" description="Helical" evidence="8">
    <location>
        <begin position="300"/>
        <end position="333"/>
    </location>
</feature>